<accession>A0A1R4HB56</accession>
<dbReference type="AlphaFoldDB" id="A0A1R4HB56"/>
<dbReference type="Proteomes" id="UP000195667">
    <property type="component" value="Unassembled WGS sequence"/>
</dbReference>
<protein>
    <recommendedName>
        <fullName evidence="4">Secreted protein</fullName>
    </recommendedName>
</protein>
<evidence type="ECO:0008006" key="4">
    <source>
        <dbReference type="Google" id="ProtNLM"/>
    </source>
</evidence>
<dbReference type="EMBL" id="FUKI01000119">
    <property type="protein sequence ID" value="SJM93406.1"/>
    <property type="molecule type" value="Genomic_DNA"/>
</dbReference>
<dbReference type="RefSeq" id="WP_087143823.1">
    <property type="nucleotide sequence ID" value="NZ_FUKI01000119.1"/>
</dbReference>
<evidence type="ECO:0000313" key="3">
    <source>
        <dbReference type="Proteomes" id="UP000195667"/>
    </source>
</evidence>
<keyword evidence="3" id="KW-1185">Reference proteome</keyword>
<evidence type="ECO:0000313" key="2">
    <source>
        <dbReference type="EMBL" id="SJM93406.1"/>
    </source>
</evidence>
<keyword evidence="1" id="KW-0732">Signal</keyword>
<name>A0A1R4HB56_9GAMM</name>
<proteinExistence type="predicted"/>
<sequence length="149" mass="15726">MKKNLCIKTLLAITTLCLSTTGVLAAANLNGTWKGIVNKVTDTACAVPTTAVVSLSQCGAASNLFKGTLKMGTNTIKIVGRLDSENNFRVQGSEFSLTSANIQTALMIGKFIPASSKIRINEFQFITSKSALTGGSGLNEMYDVITLSK</sequence>
<feature type="chain" id="PRO_5012345307" description="Secreted protein" evidence="1">
    <location>
        <begin position="26"/>
        <end position="149"/>
    </location>
</feature>
<gene>
    <name evidence="2" type="ORF">CRENPOLYSF1_430084</name>
</gene>
<feature type="signal peptide" evidence="1">
    <location>
        <begin position="1"/>
        <end position="25"/>
    </location>
</feature>
<organism evidence="2 3">
    <name type="scientific">Crenothrix polyspora</name>
    <dbReference type="NCBI Taxonomy" id="360316"/>
    <lineage>
        <taxon>Bacteria</taxon>
        <taxon>Pseudomonadati</taxon>
        <taxon>Pseudomonadota</taxon>
        <taxon>Gammaproteobacteria</taxon>
        <taxon>Methylococcales</taxon>
        <taxon>Crenotrichaceae</taxon>
        <taxon>Crenothrix</taxon>
    </lineage>
</organism>
<evidence type="ECO:0000256" key="1">
    <source>
        <dbReference type="SAM" id="SignalP"/>
    </source>
</evidence>
<reference evidence="3" key="1">
    <citation type="submission" date="2017-02" db="EMBL/GenBank/DDBJ databases">
        <authorList>
            <person name="Daims H."/>
        </authorList>
    </citation>
    <scope>NUCLEOTIDE SEQUENCE [LARGE SCALE GENOMIC DNA]</scope>
</reference>